<accession>A0A8S3V503</accession>
<dbReference type="InterPro" id="IPR050111">
    <property type="entry name" value="C-type_lectin/snaclec_domain"/>
</dbReference>
<sequence length="361" mass="41430">MSLKGIVNACFIQKHVNIVNLTYDDLIEDDFSINCDILLYVGGLIGNMPGDQRKCYLIWHKSLHKNIGRKLEGRTTGDWRWVNNLFKVQFTSWDSGQPDNHHGKEDCAHFGHTHNYKWNDHECSKIFGYICESPQGSNCLPYSRLLKSAIPVQPTELTESICKKMIFPLSVIFCCISVVKSETCLGIQEKAILSGIKASIKTLEEKLDGKSAKCRAGWKDFKDRCYFFATDKKPWHEAEVECRNLGGYLTQITDSAENSWIVSMITSKKVIQQDYWIGATYFKEGDWRWVNDLSKVQFTSWDSGQPDNHQGKEDCAYFRHTHNYKWNDYECSNIFGYICESPQGSNCLPYSRLLKSAVSGK</sequence>
<evidence type="ECO:0000259" key="2">
    <source>
        <dbReference type="PROSITE" id="PS50041"/>
    </source>
</evidence>
<dbReference type="OrthoDB" id="6157090at2759"/>
<gene>
    <name evidence="3" type="ORF">MEDL_61513</name>
</gene>
<dbReference type="Proteomes" id="UP000683360">
    <property type="component" value="Unassembled WGS sequence"/>
</dbReference>
<comment type="caution">
    <text evidence="3">The sequence shown here is derived from an EMBL/GenBank/DDBJ whole genome shotgun (WGS) entry which is preliminary data.</text>
</comment>
<feature type="domain" description="C-type lectin" evidence="2">
    <location>
        <begin position="67"/>
        <end position="132"/>
    </location>
</feature>
<dbReference type="PANTHER" id="PTHR22803">
    <property type="entry name" value="MANNOSE, PHOSPHOLIPASE, LECTIN RECEPTOR RELATED"/>
    <property type="match status" value="1"/>
</dbReference>
<dbReference type="SUPFAM" id="SSF56436">
    <property type="entry name" value="C-type lectin-like"/>
    <property type="match status" value="2"/>
</dbReference>
<protein>
    <submittedName>
        <fullName evidence="3">Perlucin-like protein</fullName>
    </submittedName>
</protein>
<dbReference type="EMBL" id="CAJPWZ010002992">
    <property type="protein sequence ID" value="CAG2249752.1"/>
    <property type="molecule type" value="Genomic_DNA"/>
</dbReference>
<dbReference type="InterPro" id="IPR016187">
    <property type="entry name" value="CTDL_fold"/>
</dbReference>
<dbReference type="SMART" id="SM00034">
    <property type="entry name" value="CLECT"/>
    <property type="match status" value="1"/>
</dbReference>
<keyword evidence="4" id="KW-1185">Reference proteome</keyword>
<dbReference type="InterPro" id="IPR001304">
    <property type="entry name" value="C-type_lectin-like"/>
</dbReference>
<dbReference type="PROSITE" id="PS00615">
    <property type="entry name" value="C_TYPE_LECTIN_1"/>
    <property type="match status" value="2"/>
</dbReference>
<dbReference type="PROSITE" id="PS50041">
    <property type="entry name" value="C_TYPE_LECTIN_2"/>
    <property type="match status" value="2"/>
</dbReference>
<proteinExistence type="predicted"/>
<dbReference type="InterPro" id="IPR016186">
    <property type="entry name" value="C-type_lectin-like/link_sf"/>
</dbReference>
<dbReference type="Gene3D" id="3.10.100.10">
    <property type="entry name" value="Mannose-Binding Protein A, subunit A"/>
    <property type="match status" value="2"/>
</dbReference>
<keyword evidence="1" id="KW-1015">Disulfide bond</keyword>
<dbReference type="InterPro" id="IPR018378">
    <property type="entry name" value="C-type_lectin_CS"/>
</dbReference>
<name>A0A8S3V503_MYTED</name>
<dbReference type="Pfam" id="PF00059">
    <property type="entry name" value="Lectin_C"/>
    <property type="match status" value="2"/>
</dbReference>
<dbReference type="CDD" id="cd00037">
    <property type="entry name" value="CLECT"/>
    <property type="match status" value="1"/>
</dbReference>
<feature type="domain" description="C-type lectin" evidence="2">
    <location>
        <begin position="221"/>
        <end position="340"/>
    </location>
</feature>
<evidence type="ECO:0000313" key="4">
    <source>
        <dbReference type="Proteomes" id="UP000683360"/>
    </source>
</evidence>
<dbReference type="AlphaFoldDB" id="A0A8S3V503"/>
<organism evidence="3 4">
    <name type="scientific">Mytilus edulis</name>
    <name type="common">Blue mussel</name>
    <dbReference type="NCBI Taxonomy" id="6550"/>
    <lineage>
        <taxon>Eukaryota</taxon>
        <taxon>Metazoa</taxon>
        <taxon>Spiralia</taxon>
        <taxon>Lophotrochozoa</taxon>
        <taxon>Mollusca</taxon>
        <taxon>Bivalvia</taxon>
        <taxon>Autobranchia</taxon>
        <taxon>Pteriomorphia</taxon>
        <taxon>Mytilida</taxon>
        <taxon>Mytiloidea</taxon>
        <taxon>Mytilidae</taxon>
        <taxon>Mytilinae</taxon>
        <taxon>Mytilus</taxon>
    </lineage>
</organism>
<reference evidence="3" key="1">
    <citation type="submission" date="2021-03" db="EMBL/GenBank/DDBJ databases">
        <authorList>
            <person name="Bekaert M."/>
        </authorList>
    </citation>
    <scope>NUCLEOTIDE SEQUENCE</scope>
</reference>
<evidence type="ECO:0000256" key="1">
    <source>
        <dbReference type="ARBA" id="ARBA00023157"/>
    </source>
</evidence>
<evidence type="ECO:0000313" key="3">
    <source>
        <dbReference type="EMBL" id="CAG2249752.1"/>
    </source>
</evidence>